<dbReference type="SMART" id="SM01007">
    <property type="entry name" value="Aldolase_II"/>
    <property type="match status" value="1"/>
</dbReference>
<dbReference type="PANTHER" id="PTHR10672:SF40">
    <property type="entry name" value="CLASS II ALDOLASE_ADDUCIN DOMAIN PROTEIN (AFU_ORTHOLOGUE AFUA_3G09800)"/>
    <property type="match status" value="1"/>
</dbReference>
<dbReference type="AlphaFoldDB" id="A0A1E3BEA0"/>
<sequence length="306" mass="33619">MSTSTVTVTTNQQADRSIVVAPENDTKITTATEDEQFQATARGDRNGTLKLRGIPMFTDMHEKRKWMKEHMAAAFRFFGRQGYGEGISGHISMRDPVLKDHFWMNPYAKHFSIMKASDLVLVDGEGYVVEGGAQAPINEAGFMIHSEIHKARPDVVAAAHTHGIYGKTWSAFGKPVEMLSQDACNFYGKLSVYDSHGGIALAQEEGQQIAKALGEKNIACILQNHGLLTVGHTVDEAAFLFASLDHACHSQLMADAAAANSVPKKIIPHDVAKFTADAVQNPHNFYTEFQPEFELTVEESNGRVLQ</sequence>
<dbReference type="Gene3D" id="3.40.225.10">
    <property type="entry name" value="Class II aldolase/adducin N-terminal domain"/>
    <property type="match status" value="1"/>
</dbReference>
<comment type="caution">
    <text evidence="2">The sequence shown here is derived from an EMBL/GenBank/DDBJ whole genome shotgun (WGS) entry which is preliminary data.</text>
</comment>
<dbReference type="Proteomes" id="UP000094569">
    <property type="component" value="Unassembled WGS sequence"/>
</dbReference>
<dbReference type="InterPro" id="IPR036409">
    <property type="entry name" value="Aldolase_II/adducin_N_sf"/>
</dbReference>
<dbReference type="FunFam" id="3.40.225.10:FF:000009">
    <property type="entry name" value="Class II aldolase/adducin N-terminal"/>
    <property type="match status" value="1"/>
</dbReference>
<gene>
    <name evidence="2" type="ORF">SI65_05708</name>
</gene>
<evidence type="ECO:0000259" key="1">
    <source>
        <dbReference type="SMART" id="SM01007"/>
    </source>
</evidence>
<dbReference type="InterPro" id="IPR001303">
    <property type="entry name" value="Aldolase_II/adducin_N"/>
</dbReference>
<organism evidence="2 3">
    <name type="scientific">Aspergillus cristatus</name>
    <name type="common">Chinese Fuzhuan brick tea-fermentation fungus</name>
    <name type="synonym">Eurotium cristatum</name>
    <dbReference type="NCBI Taxonomy" id="573508"/>
    <lineage>
        <taxon>Eukaryota</taxon>
        <taxon>Fungi</taxon>
        <taxon>Dikarya</taxon>
        <taxon>Ascomycota</taxon>
        <taxon>Pezizomycotina</taxon>
        <taxon>Eurotiomycetes</taxon>
        <taxon>Eurotiomycetidae</taxon>
        <taxon>Eurotiales</taxon>
        <taxon>Aspergillaceae</taxon>
        <taxon>Aspergillus</taxon>
        <taxon>Aspergillus subgen. Aspergillus</taxon>
    </lineage>
</organism>
<dbReference type="EMBL" id="JXNT01000005">
    <property type="protein sequence ID" value="ODM19091.1"/>
    <property type="molecule type" value="Genomic_DNA"/>
</dbReference>
<dbReference type="Pfam" id="PF00596">
    <property type="entry name" value="Aldolase_II"/>
    <property type="match status" value="1"/>
</dbReference>
<name>A0A1E3BEA0_ASPCR</name>
<dbReference type="OrthoDB" id="3238794at2759"/>
<evidence type="ECO:0000313" key="2">
    <source>
        <dbReference type="EMBL" id="ODM19091.1"/>
    </source>
</evidence>
<proteinExistence type="predicted"/>
<dbReference type="PANTHER" id="PTHR10672">
    <property type="entry name" value="ADDUCIN"/>
    <property type="match status" value="1"/>
</dbReference>
<dbReference type="GO" id="GO:0051015">
    <property type="term" value="F:actin filament binding"/>
    <property type="evidence" value="ECO:0007669"/>
    <property type="project" value="TreeGrafter"/>
</dbReference>
<dbReference type="NCBIfam" id="NF004855">
    <property type="entry name" value="PRK06208.1"/>
    <property type="match status" value="1"/>
</dbReference>
<dbReference type="VEuPathDB" id="FungiDB:SI65_05708"/>
<dbReference type="GO" id="GO:0005856">
    <property type="term" value="C:cytoskeleton"/>
    <property type="evidence" value="ECO:0007669"/>
    <property type="project" value="TreeGrafter"/>
</dbReference>
<accession>A0A1E3BEA0</accession>
<protein>
    <recommendedName>
        <fullName evidence="1">Class II aldolase/adducin N-terminal domain-containing protein</fullName>
    </recommendedName>
</protein>
<feature type="domain" description="Class II aldolase/adducin N-terminal" evidence="1">
    <location>
        <begin position="69"/>
        <end position="252"/>
    </location>
</feature>
<reference evidence="2 3" key="1">
    <citation type="journal article" date="2016" name="BMC Genomics">
        <title>Comparative genomic and transcriptomic analyses of the Fuzhuan brick tea-fermentation fungus Aspergillus cristatus.</title>
        <authorList>
            <person name="Ge Y."/>
            <person name="Wang Y."/>
            <person name="Liu Y."/>
            <person name="Tan Y."/>
            <person name="Ren X."/>
            <person name="Zhang X."/>
            <person name="Hyde K.D."/>
            <person name="Liu Y."/>
            <person name="Liu Z."/>
        </authorList>
    </citation>
    <scope>NUCLEOTIDE SEQUENCE [LARGE SCALE GENOMIC DNA]</scope>
    <source>
        <strain evidence="2 3">GZAAS20.1005</strain>
    </source>
</reference>
<evidence type="ECO:0000313" key="3">
    <source>
        <dbReference type="Proteomes" id="UP000094569"/>
    </source>
</evidence>
<dbReference type="STRING" id="573508.A0A1E3BEA0"/>
<dbReference type="SUPFAM" id="SSF53639">
    <property type="entry name" value="AraD/HMP-PK domain-like"/>
    <property type="match status" value="1"/>
</dbReference>
<keyword evidence="3" id="KW-1185">Reference proteome</keyword>
<dbReference type="InterPro" id="IPR051017">
    <property type="entry name" value="Aldolase-II_Adducin_sf"/>
</dbReference>